<dbReference type="GO" id="GO:0005847">
    <property type="term" value="C:mRNA cleavage and polyadenylation specificity factor complex"/>
    <property type="evidence" value="ECO:0000318"/>
    <property type="project" value="GO_Central"/>
</dbReference>
<evidence type="ECO:0000256" key="6">
    <source>
        <dbReference type="SAM" id="MobiDB-lite"/>
    </source>
</evidence>
<protein>
    <recommendedName>
        <fullName evidence="7">RRM domain-containing protein</fullName>
    </recommendedName>
</protein>
<comment type="subcellular location">
    <subcellularLocation>
        <location evidence="1">Nucleus</location>
    </subcellularLocation>
</comment>
<accession>T1FW63</accession>
<evidence type="ECO:0000256" key="1">
    <source>
        <dbReference type="ARBA" id="ARBA00004123"/>
    </source>
</evidence>
<dbReference type="GeneID" id="20213059"/>
<feature type="region of interest" description="Disordered" evidence="6">
    <location>
        <begin position="160"/>
        <end position="254"/>
    </location>
</feature>
<feature type="compositionally biased region" description="Gly residues" evidence="6">
    <location>
        <begin position="306"/>
        <end position="326"/>
    </location>
</feature>
<dbReference type="Pfam" id="PF00076">
    <property type="entry name" value="RRM_1"/>
    <property type="match status" value="1"/>
</dbReference>
<keyword evidence="3" id="KW-0507">mRNA processing</keyword>
<dbReference type="EnsemblMetazoa" id="HelroT194539">
    <property type="protein sequence ID" value="HelroP194539"/>
    <property type="gene ID" value="HelroG194539"/>
</dbReference>
<evidence type="ECO:0000256" key="3">
    <source>
        <dbReference type="ARBA" id="ARBA00022664"/>
    </source>
</evidence>
<evidence type="ECO:0000259" key="7">
    <source>
        <dbReference type="PROSITE" id="PS50102"/>
    </source>
</evidence>
<dbReference type="InterPro" id="IPR035979">
    <property type="entry name" value="RBD_domain_sf"/>
</dbReference>
<evidence type="ECO:0000256" key="5">
    <source>
        <dbReference type="PROSITE-ProRule" id="PRU00176"/>
    </source>
</evidence>
<feature type="domain" description="RRM" evidence="7">
    <location>
        <begin position="61"/>
        <end position="141"/>
    </location>
</feature>
<evidence type="ECO:0000313" key="9">
    <source>
        <dbReference type="EnsemblMetazoa" id="HelroP194539"/>
    </source>
</evidence>
<evidence type="ECO:0000256" key="2">
    <source>
        <dbReference type="ARBA" id="ARBA00006265"/>
    </source>
</evidence>
<dbReference type="EMBL" id="KB097717">
    <property type="protein sequence ID" value="ESN91144.1"/>
    <property type="molecule type" value="Genomic_DNA"/>
</dbReference>
<feature type="region of interest" description="Disordered" evidence="6">
    <location>
        <begin position="604"/>
        <end position="719"/>
    </location>
</feature>
<keyword evidence="4" id="KW-0539">Nucleus</keyword>
<sequence>MAKESIDGIDLYADVDDFGPDHEYQDSEMFDVMASRHGDPFEDTKYSSQYSRHSSFNGKKFSLYVANLSWWTTDKDLADAIASLGINDLIDIKFHENRVNGQSKGFATVTVNSEMSSKILLDKLSKREIHGQQVVVTHCTAMALKQFDTSAATAATSSASATAAGKKEPASPMYNGQQPLAAPPSHLSQPQFRLRPPPQPHQQQLQHQQPPHQQQLHSSIINMPTTRPGHPPNLAQGPTPNHPGPLLGGPGQSPRVLLPSGPNTALPPPALTGMVGGGGGAVRHFGGPSGIAGGLQPSSLHPPGLTGAGPGLTGMGMAGATGGGPGVAPLTPNVNPIQSPHHPPHHLPPGQLQLRAPPSMGLRGVVPPSSMELRADHYDPNLFIIINYEGFQQPPPVVVRQSLGQIVLQQQQQQQNQPTDVLGRQIPLFQQPAVDPFRERNPLGQPILHGTPIITPSPSNSSSSLPLDMYARERAEREQAEREHIDKDWRQQQQLQQQLQQQQSQFSPQSREQVKTEASSSATQQHQQQQQQLSDMQEFEDILQRNKSVSSSAISRAVQDASEYASAIETLVTAISLIKQSKIASDDRCKILVSSLQDTLRGIEDKSYGSKSSRSDHRRSRSPRDRSTTKTSSRHNRSRSRDRDYRESRSSRDKDRYYDKYDYKDRDYKESARDYKESSSRDYKESSSRDYKDSGRDYKDYKESGRDYKEYKESRSGRH</sequence>
<dbReference type="FunCoup" id="T1FW63">
    <property type="interactions" value="1980"/>
</dbReference>
<feature type="region of interest" description="Disordered" evidence="6">
    <location>
        <begin position="286"/>
        <end position="352"/>
    </location>
</feature>
<dbReference type="HOGENOM" id="CLU_025289_1_0_1"/>
<keyword evidence="5" id="KW-0694">RNA-binding</keyword>
<dbReference type="InParanoid" id="T1FW63"/>
<reference evidence="9" key="3">
    <citation type="submission" date="2015-06" db="UniProtKB">
        <authorList>
            <consortium name="EnsemblMetazoa"/>
        </authorList>
    </citation>
    <scope>IDENTIFICATION</scope>
</reference>
<feature type="region of interest" description="Disordered" evidence="6">
    <location>
        <begin position="436"/>
        <end position="536"/>
    </location>
</feature>
<dbReference type="Proteomes" id="UP000015101">
    <property type="component" value="Unassembled WGS sequence"/>
</dbReference>
<dbReference type="SMART" id="SM00360">
    <property type="entry name" value="RRM"/>
    <property type="match status" value="1"/>
</dbReference>
<evidence type="ECO:0000313" key="8">
    <source>
        <dbReference type="EMBL" id="ESN91144.1"/>
    </source>
</evidence>
<feature type="compositionally biased region" description="Low complexity" evidence="6">
    <location>
        <begin position="491"/>
        <end position="505"/>
    </location>
</feature>
<comment type="similarity">
    <text evidence="2">Belongs to the RRM CPSF6/7 family.</text>
</comment>
<dbReference type="CTD" id="20213059"/>
<dbReference type="EMBL" id="AMQM01008044">
    <property type="status" value="NOT_ANNOTATED_CDS"/>
    <property type="molecule type" value="Genomic_DNA"/>
</dbReference>
<dbReference type="PROSITE" id="PS50102">
    <property type="entry name" value="RRM"/>
    <property type="match status" value="1"/>
</dbReference>
<dbReference type="SUPFAM" id="SSF54928">
    <property type="entry name" value="RNA-binding domain, RBD"/>
    <property type="match status" value="1"/>
</dbReference>
<dbReference type="KEGG" id="hro:HELRODRAFT_194539"/>
<dbReference type="STRING" id="6412.T1FW63"/>
<dbReference type="OMA" id="KFHENRQ"/>
<dbReference type="InterPro" id="IPR012677">
    <property type="entry name" value="Nucleotide-bd_a/b_plait_sf"/>
</dbReference>
<reference evidence="8 10" key="2">
    <citation type="journal article" date="2013" name="Nature">
        <title>Insights into bilaterian evolution from three spiralian genomes.</title>
        <authorList>
            <person name="Simakov O."/>
            <person name="Marletaz F."/>
            <person name="Cho S.J."/>
            <person name="Edsinger-Gonzales E."/>
            <person name="Havlak P."/>
            <person name="Hellsten U."/>
            <person name="Kuo D.H."/>
            <person name="Larsson T."/>
            <person name="Lv J."/>
            <person name="Arendt D."/>
            <person name="Savage R."/>
            <person name="Osoegawa K."/>
            <person name="de Jong P."/>
            <person name="Grimwood J."/>
            <person name="Chapman J.A."/>
            <person name="Shapiro H."/>
            <person name="Aerts A."/>
            <person name="Otillar R.P."/>
            <person name="Terry A.Y."/>
            <person name="Boore J.L."/>
            <person name="Grigoriev I.V."/>
            <person name="Lindberg D.R."/>
            <person name="Seaver E.C."/>
            <person name="Weisblat D.A."/>
            <person name="Putnam N.H."/>
            <person name="Rokhsar D.S."/>
        </authorList>
    </citation>
    <scope>NUCLEOTIDE SEQUENCE</scope>
</reference>
<gene>
    <name evidence="9" type="primary">20213059</name>
    <name evidence="8" type="ORF">HELRODRAFT_194539</name>
</gene>
<reference evidence="10" key="1">
    <citation type="submission" date="2012-12" db="EMBL/GenBank/DDBJ databases">
        <authorList>
            <person name="Hellsten U."/>
            <person name="Grimwood J."/>
            <person name="Chapman J.A."/>
            <person name="Shapiro H."/>
            <person name="Aerts A."/>
            <person name="Otillar R.P."/>
            <person name="Terry A.Y."/>
            <person name="Boore J.L."/>
            <person name="Simakov O."/>
            <person name="Marletaz F."/>
            <person name="Cho S.-J."/>
            <person name="Edsinger-Gonzales E."/>
            <person name="Havlak P."/>
            <person name="Kuo D.-H."/>
            <person name="Larsson T."/>
            <person name="Lv J."/>
            <person name="Arendt D."/>
            <person name="Savage R."/>
            <person name="Osoegawa K."/>
            <person name="de Jong P."/>
            <person name="Lindberg D.R."/>
            <person name="Seaver E.C."/>
            <person name="Weisblat D.A."/>
            <person name="Putnam N.H."/>
            <person name="Grigoriev I.V."/>
            <person name="Rokhsar D.S."/>
        </authorList>
    </citation>
    <scope>NUCLEOTIDE SEQUENCE</scope>
</reference>
<feature type="compositionally biased region" description="Polar residues" evidence="6">
    <location>
        <begin position="506"/>
        <end position="523"/>
    </location>
</feature>
<dbReference type="AlphaFoldDB" id="T1FW63"/>
<dbReference type="GO" id="GO:0003729">
    <property type="term" value="F:mRNA binding"/>
    <property type="evidence" value="ECO:0000318"/>
    <property type="project" value="GO_Central"/>
</dbReference>
<name>T1FW63_HELRO</name>
<organism evidence="9 10">
    <name type="scientific">Helobdella robusta</name>
    <name type="common">Californian leech</name>
    <dbReference type="NCBI Taxonomy" id="6412"/>
    <lineage>
        <taxon>Eukaryota</taxon>
        <taxon>Metazoa</taxon>
        <taxon>Spiralia</taxon>
        <taxon>Lophotrochozoa</taxon>
        <taxon>Annelida</taxon>
        <taxon>Clitellata</taxon>
        <taxon>Hirudinea</taxon>
        <taxon>Rhynchobdellida</taxon>
        <taxon>Glossiphoniidae</taxon>
        <taxon>Helobdella</taxon>
    </lineage>
</organism>
<dbReference type="Gene3D" id="3.30.70.330">
    <property type="match status" value="1"/>
</dbReference>
<dbReference type="GO" id="GO:0110104">
    <property type="term" value="P:mRNA alternative polyadenylation"/>
    <property type="evidence" value="ECO:0000318"/>
    <property type="project" value="GO_Central"/>
</dbReference>
<feature type="compositionally biased region" description="Low complexity" evidence="6">
    <location>
        <begin position="451"/>
        <end position="467"/>
    </location>
</feature>
<dbReference type="InterPro" id="IPR034772">
    <property type="entry name" value="CPSF6/7"/>
</dbReference>
<dbReference type="OrthoDB" id="10065185at2759"/>
<dbReference type="PANTHER" id="PTHR23204">
    <property type="entry name" value="CLEAVAGE AND POLYADENYLATION SPECIFIC FACTOR"/>
    <property type="match status" value="1"/>
</dbReference>
<dbReference type="Pfam" id="PF25524">
    <property type="entry name" value="RSLD_CPSF6"/>
    <property type="match status" value="1"/>
</dbReference>
<dbReference type="RefSeq" id="XP_009030771.1">
    <property type="nucleotide sequence ID" value="XM_009032523.1"/>
</dbReference>
<keyword evidence="10" id="KW-1185">Reference proteome</keyword>
<feature type="compositionally biased region" description="Basic and acidic residues" evidence="6">
    <location>
        <begin position="639"/>
        <end position="719"/>
    </location>
</feature>
<dbReference type="InterPro" id="IPR057951">
    <property type="entry name" value="CPSF6/7_RSLD_N"/>
</dbReference>
<feature type="compositionally biased region" description="Low complexity" evidence="6">
    <location>
        <begin position="201"/>
        <end position="217"/>
    </location>
</feature>
<feature type="compositionally biased region" description="Basic and acidic residues" evidence="6">
    <location>
        <begin position="470"/>
        <end position="490"/>
    </location>
</feature>
<evidence type="ECO:0000313" key="10">
    <source>
        <dbReference type="Proteomes" id="UP000015101"/>
    </source>
</evidence>
<dbReference type="eggNOG" id="KOG4849">
    <property type="taxonomic scope" value="Eukaryota"/>
</dbReference>
<evidence type="ECO:0000256" key="4">
    <source>
        <dbReference type="ARBA" id="ARBA00023242"/>
    </source>
</evidence>
<proteinExistence type="inferred from homology"/>
<dbReference type="InterPro" id="IPR000504">
    <property type="entry name" value="RRM_dom"/>
</dbReference>